<dbReference type="AlphaFoldDB" id="A0A6P1ZLA1"/>
<dbReference type="CDD" id="cd07185">
    <property type="entry name" value="OmpA_C-like"/>
    <property type="match status" value="1"/>
</dbReference>
<reference evidence="10 11" key="1">
    <citation type="submission" date="2018-06" db="EMBL/GenBank/DDBJ databases">
        <title>Complete genome of Desulfovibrio marinus P48SEP.</title>
        <authorList>
            <person name="Crispim J.S."/>
            <person name="Vidigal P.M.P."/>
            <person name="Silva L.C.F."/>
            <person name="Araujo L.C."/>
            <person name="Laguardia C.N."/>
            <person name="Dias R.S."/>
            <person name="Sousa M.P."/>
            <person name="Paula S.O."/>
            <person name="Silva C."/>
        </authorList>
    </citation>
    <scope>NUCLEOTIDE SEQUENCE [LARGE SCALE GENOMIC DNA]</scope>
    <source>
        <strain evidence="10 11">P48SEP</strain>
    </source>
</reference>
<evidence type="ECO:0000256" key="6">
    <source>
        <dbReference type="ARBA" id="ARBA00023136"/>
    </source>
</evidence>
<feature type="domain" description="OmpA-like" evidence="9">
    <location>
        <begin position="109"/>
        <end position="239"/>
    </location>
</feature>
<dbReference type="PANTHER" id="PTHR30329">
    <property type="entry name" value="STATOR ELEMENT OF FLAGELLAR MOTOR COMPLEX"/>
    <property type="match status" value="1"/>
</dbReference>
<evidence type="ECO:0000256" key="5">
    <source>
        <dbReference type="ARBA" id="ARBA00022989"/>
    </source>
</evidence>
<evidence type="ECO:0000256" key="7">
    <source>
        <dbReference type="PROSITE-ProRule" id="PRU00473"/>
    </source>
</evidence>
<dbReference type="InterPro" id="IPR025713">
    <property type="entry name" value="MotB-like_N_dom"/>
</dbReference>
<sequence length="281" mass="32711">MARKEKKQKEEEGSTWLITFSDMMTLMLTFFVLLVSMSVIDERRKLVVLGSILGTFGIGQQGFDPRSVDNRRLTMEPGPLELDSADDLEPLKDMLWEDFEDDIDFQHNKYVEILSINDDVLFEPGSTHLSTKGKHVLDRMLPALLDIDFPLLLAGHTSIRREEEANYDITLSDDSTLDFSWKLSFHRVMSMYKYLLSRGMDPEKLFVEAFGRFKPRDSNDTPEGRRANRRVDIVLDRRNEHWISMLRKYGRGEKDDGNVFIYKDFRFNVSRPGDNNQTEVP</sequence>
<evidence type="ECO:0000256" key="8">
    <source>
        <dbReference type="SAM" id="Phobius"/>
    </source>
</evidence>
<evidence type="ECO:0000313" key="10">
    <source>
        <dbReference type="EMBL" id="TVM35874.1"/>
    </source>
</evidence>
<gene>
    <name evidence="10" type="ORF">DQK91_04245</name>
</gene>
<keyword evidence="6 7" id="KW-0472">Membrane</keyword>
<dbReference type="RefSeq" id="WP_144234209.1">
    <property type="nucleotide sequence ID" value="NZ_QMIF01000002.1"/>
</dbReference>
<protein>
    <submittedName>
        <fullName evidence="10">Flagellar motor protein MotB</fullName>
    </submittedName>
</protein>
<dbReference type="InterPro" id="IPR036737">
    <property type="entry name" value="OmpA-like_sf"/>
</dbReference>
<proteinExistence type="inferred from homology"/>
<dbReference type="Proteomes" id="UP000434052">
    <property type="component" value="Unassembled WGS sequence"/>
</dbReference>
<dbReference type="PROSITE" id="PS51123">
    <property type="entry name" value="OMPA_2"/>
    <property type="match status" value="1"/>
</dbReference>
<evidence type="ECO:0000256" key="4">
    <source>
        <dbReference type="ARBA" id="ARBA00022692"/>
    </source>
</evidence>
<dbReference type="GO" id="GO:0005886">
    <property type="term" value="C:plasma membrane"/>
    <property type="evidence" value="ECO:0007669"/>
    <property type="project" value="UniProtKB-SubCell"/>
</dbReference>
<dbReference type="SUPFAM" id="SSF103088">
    <property type="entry name" value="OmpA-like"/>
    <property type="match status" value="1"/>
</dbReference>
<evidence type="ECO:0000259" key="9">
    <source>
        <dbReference type="PROSITE" id="PS51123"/>
    </source>
</evidence>
<comment type="similarity">
    <text evidence="2">Belongs to the MotB family.</text>
</comment>
<dbReference type="EMBL" id="QMIF01000002">
    <property type="protein sequence ID" value="TVM35874.1"/>
    <property type="molecule type" value="Genomic_DNA"/>
</dbReference>
<evidence type="ECO:0000313" key="11">
    <source>
        <dbReference type="Proteomes" id="UP000434052"/>
    </source>
</evidence>
<feature type="transmembrane region" description="Helical" evidence="8">
    <location>
        <begin position="20"/>
        <end position="40"/>
    </location>
</feature>
<keyword evidence="5 8" id="KW-1133">Transmembrane helix</keyword>
<evidence type="ECO:0000256" key="1">
    <source>
        <dbReference type="ARBA" id="ARBA00004162"/>
    </source>
</evidence>
<comment type="caution">
    <text evidence="10">The sequence shown here is derived from an EMBL/GenBank/DDBJ whole genome shotgun (WGS) entry which is preliminary data.</text>
</comment>
<evidence type="ECO:0000256" key="3">
    <source>
        <dbReference type="ARBA" id="ARBA00022475"/>
    </source>
</evidence>
<keyword evidence="3" id="KW-1003">Cell membrane</keyword>
<dbReference type="Pfam" id="PF13677">
    <property type="entry name" value="MotB_plug"/>
    <property type="match status" value="1"/>
</dbReference>
<comment type="subcellular location">
    <subcellularLocation>
        <location evidence="1">Cell membrane</location>
        <topology evidence="1">Single-pass membrane protein</topology>
    </subcellularLocation>
</comment>
<dbReference type="InterPro" id="IPR006665">
    <property type="entry name" value="OmpA-like"/>
</dbReference>
<name>A0A6P1ZLA1_9BACT</name>
<keyword evidence="4 8" id="KW-0812">Transmembrane</keyword>
<keyword evidence="10" id="KW-0969">Cilium</keyword>
<accession>A0A6P1ZLA1</accession>
<dbReference type="PANTHER" id="PTHR30329:SF21">
    <property type="entry name" value="LIPOPROTEIN YIAD-RELATED"/>
    <property type="match status" value="1"/>
</dbReference>
<dbReference type="OrthoDB" id="5469916at2"/>
<dbReference type="Gene3D" id="3.30.1330.60">
    <property type="entry name" value="OmpA-like domain"/>
    <property type="match status" value="1"/>
</dbReference>
<keyword evidence="10" id="KW-0966">Cell projection</keyword>
<keyword evidence="10" id="KW-0282">Flagellum</keyword>
<dbReference type="Pfam" id="PF00691">
    <property type="entry name" value="OmpA"/>
    <property type="match status" value="1"/>
</dbReference>
<evidence type="ECO:0000256" key="2">
    <source>
        <dbReference type="ARBA" id="ARBA00008914"/>
    </source>
</evidence>
<dbReference type="InterPro" id="IPR050330">
    <property type="entry name" value="Bact_OuterMem_StrucFunc"/>
</dbReference>
<organism evidence="10 11">
    <name type="scientific">Oceanidesulfovibrio marinus</name>
    <dbReference type="NCBI Taxonomy" id="370038"/>
    <lineage>
        <taxon>Bacteria</taxon>
        <taxon>Pseudomonadati</taxon>
        <taxon>Thermodesulfobacteriota</taxon>
        <taxon>Desulfovibrionia</taxon>
        <taxon>Desulfovibrionales</taxon>
        <taxon>Desulfovibrionaceae</taxon>
        <taxon>Oceanidesulfovibrio</taxon>
    </lineage>
</organism>